<evidence type="ECO:0000313" key="4">
    <source>
        <dbReference type="EMBL" id="CAF4577464.1"/>
    </source>
</evidence>
<proteinExistence type="predicted"/>
<name>A0A8S2YQG3_9BILA</name>
<protein>
    <submittedName>
        <fullName evidence="4">Uncharacterized protein</fullName>
    </submittedName>
</protein>
<dbReference type="EMBL" id="CAJOBH010074197">
    <property type="protein sequence ID" value="CAF4486225.1"/>
    <property type="molecule type" value="Genomic_DNA"/>
</dbReference>
<dbReference type="EMBL" id="CAJOBI010109771">
    <property type="protein sequence ID" value="CAF4627253.1"/>
    <property type="molecule type" value="Genomic_DNA"/>
</dbReference>
<evidence type="ECO:0000256" key="1">
    <source>
        <dbReference type="SAM" id="Coils"/>
    </source>
</evidence>
<feature type="coiled-coil region" evidence="1">
    <location>
        <begin position="11"/>
        <end position="38"/>
    </location>
</feature>
<comment type="caution">
    <text evidence="4">The sequence shown here is derived from an EMBL/GenBank/DDBJ whole genome shotgun (WGS) entry which is preliminary data.</text>
</comment>
<dbReference type="EMBL" id="CAJOBI010098758">
    <property type="protein sequence ID" value="CAF4577464.1"/>
    <property type="molecule type" value="Genomic_DNA"/>
</dbReference>
<dbReference type="Proteomes" id="UP000681967">
    <property type="component" value="Unassembled WGS sequence"/>
</dbReference>
<organism evidence="4 6">
    <name type="scientific">Rotaria magnacalcarata</name>
    <dbReference type="NCBI Taxonomy" id="392030"/>
    <lineage>
        <taxon>Eukaryota</taxon>
        <taxon>Metazoa</taxon>
        <taxon>Spiralia</taxon>
        <taxon>Gnathifera</taxon>
        <taxon>Rotifera</taxon>
        <taxon>Eurotatoria</taxon>
        <taxon>Bdelloidea</taxon>
        <taxon>Philodinida</taxon>
        <taxon>Philodinidae</taxon>
        <taxon>Rotaria</taxon>
    </lineage>
</organism>
<accession>A0A8S2YQG3</accession>
<dbReference type="AlphaFoldDB" id="A0A8S2YQG3"/>
<sequence>MRLLTQERKLRLQVEKQRDEIESKCIDYQQQMKEVHETL</sequence>
<reference evidence="4" key="1">
    <citation type="submission" date="2021-02" db="EMBL/GenBank/DDBJ databases">
        <authorList>
            <person name="Nowell W R."/>
        </authorList>
    </citation>
    <scope>NUCLEOTIDE SEQUENCE</scope>
</reference>
<evidence type="ECO:0000313" key="2">
    <source>
        <dbReference type="EMBL" id="CAF4449264.1"/>
    </source>
</evidence>
<keyword evidence="1" id="KW-0175">Coiled coil</keyword>
<dbReference type="Proteomes" id="UP000676336">
    <property type="component" value="Unassembled WGS sequence"/>
</dbReference>
<dbReference type="EMBL" id="CAJOBH010066171">
    <property type="protein sequence ID" value="CAF4449264.1"/>
    <property type="molecule type" value="Genomic_DNA"/>
</dbReference>
<evidence type="ECO:0000313" key="5">
    <source>
        <dbReference type="EMBL" id="CAF4627253.1"/>
    </source>
</evidence>
<evidence type="ECO:0000313" key="6">
    <source>
        <dbReference type="Proteomes" id="UP000676336"/>
    </source>
</evidence>
<feature type="non-terminal residue" evidence="4">
    <location>
        <position position="39"/>
    </location>
</feature>
<gene>
    <name evidence="2" type="ORF">BYL167_LOCUS33677</name>
    <name evidence="3" type="ORF">BYL167_LOCUS35361</name>
    <name evidence="4" type="ORF">SMN809_LOCUS38130</name>
    <name evidence="5" type="ORF">SMN809_LOCUS40146</name>
</gene>
<evidence type="ECO:0000313" key="3">
    <source>
        <dbReference type="EMBL" id="CAF4486225.1"/>
    </source>
</evidence>